<gene>
    <name evidence="1" type="ORF">BU25DRAFT_447564</name>
</gene>
<reference evidence="1" key="1">
    <citation type="journal article" date="2020" name="Stud. Mycol.">
        <title>101 Dothideomycetes genomes: a test case for predicting lifestyles and emergence of pathogens.</title>
        <authorList>
            <person name="Haridas S."/>
            <person name="Albert R."/>
            <person name="Binder M."/>
            <person name="Bloem J."/>
            <person name="Labutti K."/>
            <person name="Salamov A."/>
            <person name="Andreopoulos B."/>
            <person name="Baker S."/>
            <person name="Barry K."/>
            <person name="Bills G."/>
            <person name="Bluhm B."/>
            <person name="Cannon C."/>
            <person name="Castanera R."/>
            <person name="Culley D."/>
            <person name="Daum C."/>
            <person name="Ezra D."/>
            <person name="Gonzalez J."/>
            <person name="Henrissat B."/>
            <person name="Kuo A."/>
            <person name="Liang C."/>
            <person name="Lipzen A."/>
            <person name="Lutzoni F."/>
            <person name="Magnuson J."/>
            <person name="Mondo S."/>
            <person name="Nolan M."/>
            <person name="Ohm R."/>
            <person name="Pangilinan J."/>
            <person name="Park H.-J."/>
            <person name="Ramirez L."/>
            <person name="Alfaro M."/>
            <person name="Sun H."/>
            <person name="Tritt A."/>
            <person name="Yoshinaga Y."/>
            <person name="Zwiers L.-H."/>
            <person name="Turgeon B."/>
            <person name="Goodwin S."/>
            <person name="Spatafora J."/>
            <person name="Crous P."/>
            <person name="Grigoriev I."/>
        </authorList>
    </citation>
    <scope>NUCLEOTIDE SEQUENCE</scope>
    <source>
        <strain evidence="1">CBS 525.71</strain>
    </source>
</reference>
<evidence type="ECO:0000313" key="2">
    <source>
        <dbReference type="Proteomes" id="UP000799754"/>
    </source>
</evidence>
<accession>A0ACB6S6U4</accession>
<protein>
    <submittedName>
        <fullName evidence="1">Uncharacterized protein</fullName>
    </submittedName>
</protein>
<evidence type="ECO:0000313" key="1">
    <source>
        <dbReference type="EMBL" id="KAF2629084.1"/>
    </source>
</evidence>
<keyword evidence="2" id="KW-1185">Reference proteome</keyword>
<dbReference type="Proteomes" id="UP000799754">
    <property type="component" value="Unassembled WGS sequence"/>
</dbReference>
<organism evidence="1 2">
    <name type="scientific">Macroventuria anomochaeta</name>
    <dbReference type="NCBI Taxonomy" id="301207"/>
    <lineage>
        <taxon>Eukaryota</taxon>
        <taxon>Fungi</taxon>
        <taxon>Dikarya</taxon>
        <taxon>Ascomycota</taxon>
        <taxon>Pezizomycotina</taxon>
        <taxon>Dothideomycetes</taxon>
        <taxon>Pleosporomycetidae</taxon>
        <taxon>Pleosporales</taxon>
        <taxon>Pleosporineae</taxon>
        <taxon>Didymellaceae</taxon>
        <taxon>Macroventuria</taxon>
    </lineage>
</organism>
<sequence length="175" mass="19087">MSIIRTTTEAIEEFERRQMQMHRVLLDPVERRDAYRTEFAEHSVSITIDGSVKSAINPAASGPGDASDVQTTPPNLRSRQSLLSGSMKFHNVQYRPASVNRCHPSYIGLNLPQDPAKTCQNLLTSPSKHHTLQATTRGGQAKAPQTAGGRLYSKKQPCAKTPSSTVAGLVKHPQG</sequence>
<name>A0ACB6S6U4_9PLEO</name>
<proteinExistence type="predicted"/>
<dbReference type="EMBL" id="MU006711">
    <property type="protein sequence ID" value="KAF2629084.1"/>
    <property type="molecule type" value="Genomic_DNA"/>
</dbReference>
<comment type="caution">
    <text evidence="1">The sequence shown here is derived from an EMBL/GenBank/DDBJ whole genome shotgun (WGS) entry which is preliminary data.</text>
</comment>